<dbReference type="GO" id="GO:0050661">
    <property type="term" value="F:NADP binding"/>
    <property type="evidence" value="ECO:0007669"/>
    <property type="project" value="InterPro"/>
</dbReference>
<keyword evidence="3" id="KW-0288">FMN</keyword>
<name>A0A1X6XL55_9MICO</name>
<keyword evidence="4" id="KW-0521">NADP</keyword>
<evidence type="ECO:0000313" key="8">
    <source>
        <dbReference type="Proteomes" id="UP000196581"/>
    </source>
</evidence>
<sequence>MTQSTAVPAPSAGSVPRLFEPITLRSLTVKNRVWLPPMCQYSCFAGDGVPTDWHLVHLGARAQGGFGLVIAEASAVDPDGRISPNDAGIWNDEQAEAWQRVVDFVHSQDAAIAIQLAHAGRKASTHPNFYGGPKGVIAQADGGWQPIAPSAEQYPGLATPTEMTTDDIAEVVDAFAAGARRAVAAGFDAVELHGAHGYLLHSFLSPLSNHRTDEYGGDFEGRTRLVREVYAAVREAVGEDMPVFVRLSASEWPEDDWEDQGFDVEQAAELSALLTAEGCDLIDVSSSGNVPANIPVGPGYQVPLAGEIAATGATTGAVGLLTEATQAEQVLVSGDADVVFIGRAALRDPAWPQRAAFDLGMDWREAPYPAQYTRGAFRASH</sequence>
<protein>
    <submittedName>
        <fullName evidence="7">Oxidoreductase, FAD/FMN-binding</fullName>
    </submittedName>
</protein>
<dbReference type="SUPFAM" id="SSF51395">
    <property type="entry name" value="FMN-linked oxidoreductases"/>
    <property type="match status" value="1"/>
</dbReference>
<proteinExistence type="predicted"/>
<evidence type="ECO:0000256" key="2">
    <source>
        <dbReference type="ARBA" id="ARBA00022630"/>
    </source>
</evidence>
<evidence type="ECO:0000259" key="6">
    <source>
        <dbReference type="Pfam" id="PF00724"/>
    </source>
</evidence>
<feature type="domain" description="NADH:flavin oxidoreductase/NADH oxidase N-terminal" evidence="6">
    <location>
        <begin position="18"/>
        <end position="356"/>
    </location>
</feature>
<dbReference type="InterPro" id="IPR044152">
    <property type="entry name" value="YqjM-like"/>
</dbReference>
<dbReference type="CDD" id="cd02932">
    <property type="entry name" value="OYE_YqiM_FMN"/>
    <property type="match status" value="1"/>
</dbReference>
<dbReference type="GO" id="GO:0003959">
    <property type="term" value="F:NADPH dehydrogenase activity"/>
    <property type="evidence" value="ECO:0007669"/>
    <property type="project" value="InterPro"/>
</dbReference>
<organism evidence="7 8">
    <name type="scientific">Brevibacterium yomogidense</name>
    <dbReference type="NCBI Taxonomy" id="946573"/>
    <lineage>
        <taxon>Bacteria</taxon>
        <taxon>Bacillati</taxon>
        <taxon>Actinomycetota</taxon>
        <taxon>Actinomycetes</taxon>
        <taxon>Micrococcales</taxon>
        <taxon>Brevibacteriaceae</taxon>
        <taxon>Brevibacterium</taxon>
    </lineage>
</organism>
<dbReference type="RefSeq" id="WP_087008553.1">
    <property type="nucleotide sequence ID" value="NZ_FWFF01000019.1"/>
</dbReference>
<keyword evidence="2" id="KW-0285">Flavoprotein</keyword>
<accession>A0A1X6XL55</accession>
<evidence type="ECO:0000256" key="3">
    <source>
        <dbReference type="ARBA" id="ARBA00022643"/>
    </source>
</evidence>
<dbReference type="PANTHER" id="PTHR43303">
    <property type="entry name" value="NADPH DEHYDROGENASE C23G7.10C-RELATED"/>
    <property type="match status" value="1"/>
</dbReference>
<dbReference type="InterPro" id="IPR001155">
    <property type="entry name" value="OxRdtase_FMN_N"/>
</dbReference>
<dbReference type="InterPro" id="IPR013785">
    <property type="entry name" value="Aldolase_TIM"/>
</dbReference>
<dbReference type="Gene3D" id="3.20.20.70">
    <property type="entry name" value="Aldolase class I"/>
    <property type="match status" value="1"/>
</dbReference>
<comment type="cofactor">
    <cofactor evidence="1">
        <name>FMN</name>
        <dbReference type="ChEBI" id="CHEBI:58210"/>
    </cofactor>
</comment>
<gene>
    <name evidence="7" type="ORF">FM105_12110</name>
</gene>
<dbReference type="GO" id="GO:0010181">
    <property type="term" value="F:FMN binding"/>
    <property type="evidence" value="ECO:0007669"/>
    <property type="project" value="InterPro"/>
</dbReference>
<evidence type="ECO:0000313" key="7">
    <source>
        <dbReference type="EMBL" id="SLN00044.1"/>
    </source>
</evidence>
<evidence type="ECO:0000256" key="5">
    <source>
        <dbReference type="ARBA" id="ARBA00023002"/>
    </source>
</evidence>
<dbReference type="EMBL" id="FWFF01000019">
    <property type="protein sequence ID" value="SLN00044.1"/>
    <property type="molecule type" value="Genomic_DNA"/>
</dbReference>
<keyword evidence="5" id="KW-0560">Oxidoreductase</keyword>
<evidence type="ECO:0000256" key="4">
    <source>
        <dbReference type="ARBA" id="ARBA00022857"/>
    </source>
</evidence>
<dbReference type="Proteomes" id="UP000196581">
    <property type="component" value="Unassembled WGS sequence"/>
</dbReference>
<dbReference type="AlphaFoldDB" id="A0A1X6XL55"/>
<evidence type="ECO:0000256" key="1">
    <source>
        <dbReference type="ARBA" id="ARBA00001917"/>
    </source>
</evidence>
<dbReference type="PANTHER" id="PTHR43303:SF4">
    <property type="entry name" value="NADPH DEHYDROGENASE C23G7.10C-RELATED"/>
    <property type="match status" value="1"/>
</dbReference>
<dbReference type="Pfam" id="PF00724">
    <property type="entry name" value="Oxidored_FMN"/>
    <property type="match status" value="1"/>
</dbReference>
<keyword evidence="8" id="KW-1185">Reference proteome</keyword>
<reference evidence="8" key="1">
    <citation type="submission" date="2017-02" db="EMBL/GenBank/DDBJ databases">
        <authorList>
            <person name="Dridi B."/>
        </authorList>
    </citation>
    <scope>NUCLEOTIDE SEQUENCE [LARGE SCALE GENOMIC DNA]</scope>
    <source>
        <strain evidence="8">B Co 03.10</strain>
    </source>
</reference>